<evidence type="ECO:0000259" key="7">
    <source>
        <dbReference type="Pfam" id="PF08281"/>
    </source>
</evidence>
<dbReference type="InterPro" id="IPR013325">
    <property type="entry name" value="RNA_pol_sigma_r2"/>
</dbReference>
<evidence type="ECO:0000256" key="5">
    <source>
        <dbReference type="ARBA" id="ARBA00023163"/>
    </source>
</evidence>
<dbReference type="RefSeq" id="WP_043584781.1">
    <property type="nucleotide sequence ID" value="NZ_QWEC01000006.1"/>
</dbReference>
<dbReference type="GO" id="GO:0003677">
    <property type="term" value="F:DNA binding"/>
    <property type="evidence" value="ECO:0007669"/>
    <property type="project" value="UniProtKB-KW"/>
</dbReference>
<keyword evidence="4" id="KW-0238">DNA-binding</keyword>
<dbReference type="InterPro" id="IPR013249">
    <property type="entry name" value="RNA_pol_sigma70_r4_t2"/>
</dbReference>
<dbReference type="Pfam" id="PF08281">
    <property type="entry name" value="Sigma70_r4_2"/>
    <property type="match status" value="1"/>
</dbReference>
<evidence type="ECO:0000256" key="1">
    <source>
        <dbReference type="ARBA" id="ARBA00010641"/>
    </source>
</evidence>
<evidence type="ECO:0000259" key="6">
    <source>
        <dbReference type="Pfam" id="PF04542"/>
    </source>
</evidence>
<dbReference type="Gene3D" id="1.10.10.10">
    <property type="entry name" value="Winged helix-like DNA-binding domain superfamily/Winged helix DNA-binding domain"/>
    <property type="match status" value="1"/>
</dbReference>
<accession>A0A399NY93</accession>
<keyword evidence="2" id="KW-0805">Transcription regulation</keyword>
<evidence type="ECO:0000313" key="9">
    <source>
        <dbReference type="Proteomes" id="UP000266298"/>
    </source>
</evidence>
<evidence type="ECO:0000256" key="4">
    <source>
        <dbReference type="ARBA" id="ARBA00023125"/>
    </source>
</evidence>
<dbReference type="EMBL" id="QWEC01000006">
    <property type="protein sequence ID" value="RII98884.1"/>
    <property type="molecule type" value="Genomic_DNA"/>
</dbReference>
<dbReference type="InterPro" id="IPR013324">
    <property type="entry name" value="RNA_pol_sigma_r3/r4-like"/>
</dbReference>
<proteinExistence type="inferred from homology"/>
<sequence length="164" mass="18152">MIRERARITSALTRSSGDLLAYLQRRAGLDEAPDLLGETMVVAGRRIDDLPDDPDQVRMWLFGIARTTLLNHVRGERRRWALADRIRGNAATEATSPAADHGAEVRDAVARLDADLVELVQLVHWEGMTITQAAALVGVSESTARIRYARAKEQLRVTLEVPTS</sequence>
<dbReference type="SUPFAM" id="SSF88659">
    <property type="entry name" value="Sigma3 and sigma4 domains of RNA polymerase sigma factors"/>
    <property type="match status" value="1"/>
</dbReference>
<feature type="domain" description="RNA polymerase sigma factor 70 region 4 type 2" evidence="7">
    <location>
        <begin position="104"/>
        <end position="155"/>
    </location>
</feature>
<dbReference type="PANTHER" id="PTHR43133:SF8">
    <property type="entry name" value="RNA POLYMERASE SIGMA FACTOR HI_1459-RELATED"/>
    <property type="match status" value="1"/>
</dbReference>
<dbReference type="Pfam" id="PF04542">
    <property type="entry name" value="Sigma70_r2"/>
    <property type="match status" value="1"/>
</dbReference>
<dbReference type="InterPro" id="IPR036388">
    <property type="entry name" value="WH-like_DNA-bd_sf"/>
</dbReference>
<dbReference type="AlphaFoldDB" id="A0A399NY93"/>
<comment type="caution">
    <text evidence="8">The sequence shown here is derived from an EMBL/GenBank/DDBJ whole genome shotgun (WGS) entry which is preliminary data.</text>
</comment>
<protein>
    <submittedName>
        <fullName evidence="8">RNA polymerase sigma factor</fullName>
    </submittedName>
</protein>
<evidence type="ECO:0000256" key="2">
    <source>
        <dbReference type="ARBA" id="ARBA00023015"/>
    </source>
</evidence>
<dbReference type="Proteomes" id="UP000266298">
    <property type="component" value="Unassembled WGS sequence"/>
</dbReference>
<dbReference type="GO" id="GO:0006352">
    <property type="term" value="P:DNA-templated transcription initiation"/>
    <property type="evidence" value="ECO:0007669"/>
    <property type="project" value="InterPro"/>
</dbReference>
<feature type="domain" description="RNA polymerase sigma-70 region 2" evidence="6">
    <location>
        <begin position="18"/>
        <end position="79"/>
    </location>
</feature>
<organism evidence="8 9">
    <name type="scientific">Clavibacter michiganensis</name>
    <dbReference type="NCBI Taxonomy" id="28447"/>
    <lineage>
        <taxon>Bacteria</taxon>
        <taxon>Bacillati</taxon>
        <taxon>Actinomycetota</taxon>
        <taxon>Actinomycetes</taxon>
        <taxon>Micrococcales</taxon>
        <taxon>Microbacteriaceae</taxon>
        <taxon>Clavibacter</taxon>
    </lineage>
</organism>
<reference evidence="8 9" key="1">
    <citation type="submission" date="2018-08" db="EMBL/GenBank/DDBJ databases">
        <title>Genome Sequence of Clavibacter michiganensis Subspecies type strains, and the Atypical Peach-Colored Strains Isolated from Tomato.</title>
        <authorList>
            <person name="Osdaghi E."/>
            <person name="Portier P."/>
            <person name="Briand M."/>
            <person name="Jacques M.-A."/>
        </authorList>
    </citation>
    <scope>NUCLEOTIDE SEQUENCE [LARGE SCALE GENOMIC DNA]</scope>
    <source>
        <strain evidence="8 9">CFBP 7493</strain>
    </source>
</reference>
<keyword evidence="3" id="KW-0731">Sigma factor</keyword>
<comment type="similarity">
    <text evidence="1">Belongs to the sigma-70 factor family. ECF subfamily.</text>
</comment>
<keyword evidence="5" id="KW-0804">Transcription</keyword>
<dbReference type="Gene3D" id="1.10.1740.10">
    <property type="match status" value="1"/>
</dbReference>
<evidence type="ECO:0000256" key="3">
    <source>
        <dbReference type="ARBA" id="ARBA00023082"/>
    </source>
</evidence>
<dbReference type="SUPFAM" id="SSF88946">
    <property type="entry name" value="Sigma2 domain of RNA polymerase sigma factors"/>
    <property type="match status" value="1"/>
</dbReference>
<dbReference type="NCBIfam" id="TIGR02937">
    <property type="entry name" value="sigma70-ECF"/>
    <property type="match status" value="1"/>
</dbReference>
<dbReference type="InterPro" id="IPR007627">
    <property type="entry name" value="RNA_pol_sigma70_r2"/>
</dbReference>
<evidence type="ECO:0000313" key="8">
    <source>
        <dbReference type="EMBL" id="RII98884.1"/>
    </source>
</evidence>
<gene>
    <name evidence="8" type="ORF">DZF96_01125</name>
</gene>
<name>A0A399NY93_9MICO</name>
<dbReference type="InterPro" id="IPR014284">
    <property type="entry name" value="RNA_pol_sigma-70_dom"/>
</dbReference>
<dbReference type="InterPro" id="IPR039425">
    <property type="entry name" value="RNA_pol_sigma-70-like"/>
</dbReference>
<dbReference type="GO" id="GO:0016987">
    <property type="term" value="F:sigma factor activity"/>
    <property type="evidence" value="ECO:0007669"/>
    <property type="project" value="UniProtKB-KW"/>
</dbReference>
<dbReference type="PANTHER" id="PTHR43133">
    <property type="entry name" value="RNA POLYMERASE ECF-TYPE SIGMA FACTO"/>
    <property type="match status" value="1"/>
</dbReference>